<gene>
    <name evidence="3" type="ORF">CANTEDRAFT_94695</name>
</gene>
<feature type="coiled-coil region" evidence="1">
    <location>
        <begin position="158"/>
        <end position="195"/>
    </location>
</feature>
<evidence type="ECO:0000256" key="2">
    <source>
        <dbReference type="SAM" id="Phobius"/>
    </source>
</evidence>
<keyword evidence="4" id="KW-1185">Reference proteome</keyword>
<dbReference type="OrthoDB" id="4007944at2759"/>
<reference evidence="3 4" key="1">
    <citation type="journal article" date="2011" name="Proc. Natl. Acad. Sci. U.S.A.">
        <title>Comparative genomics of xylose-fermenting fungi for enhanced biofuel production.</title>
        <authorList>
            <person name="Wohlbach D.J."/>
            <person name="Kuo A."/>
            <person name="Sato T.K."/>
            <person name="Potts K.M."/>
            <person name="Salamov A.A."/>
            <person name="LaButti K.M."/>
            <person name="Sun H."/>
            <person name="Clum A."/>
            <person name="Pangilinan J.L."/>
            <person name="Lindquist E.A."/>
            <person name="Lucas S."/>
            <person name="Lapidus A."/>
            <person name="Jin M."/>
            <person name="Gunawan C."/>
            <person name="Balan V."/>
            <person name="Dale B.E."/>
            <person name="Jeffries T.W."/>
            <person name="Zinkel R."/>
            <person name="Barry K.W."/>
            <person name="Grigoriev I.V."/>
            <person name="Gasch A.P."/>
        </authorList>
    </citation>
    <scope>NUCLEOTIDE SEQUENCE [LARGE SCALE GENOMIC DNA]</scope>
    <source>
        <strain evidence="4">ATCC 10573 / BCRC 21748 / CBS 615 / JCM 9827 / NBRC 10315 / NRRL Y-1498 / VKM Y-70</strain>
    </source>
</reference>
<feature type="coiled-coil region" evidence="1">
    <location>
        <begin position="226"/>
        <end position="276"/>
    </location>
</feature>
<dbReference type="GeneID" id="18250425"/>
<dbReference type="STRING" id="590646.G3B8Z7"/>
<dbReference type="AlphaFoldDB" id="G3B8Z7"/>
<name>G3B8Z7_CANTC</name>
<dbReference type="EMBL" id="GL996527">
    <property type="protein sequence ID" value="EGV61815.1"/>
    <property type="molecule type" value="Genomic_DNA"/>
</dbReference>
<keyword evidence="1" id="KW-0175">Coiled coil</keyword>
<sequence>MDSEEVVDNFVHKCWDTVSKGKDYIYVLQLRELISELELQLNGQNFLKHDETKLLNEMIQDKPTLKLYKSELKNFVLKLVKHTSLLRFLTERTGISRANLVSLITNPSKSYPLSPNQTVNHMSRPFMKRGLGSFKSMNMQENQVNQREDHISLISRENSDLQSSNKEHQFRIRSLEKQNQSLKDYIETLEKEARSTSIVTSTKGNKSQDSVTRDLINQCNQRDKTIKVLESMCEQYQKEFEKLKENSVIKNLTANLEQQNQLIDSLQSKLRLQSDNHSEELQQFLFKIPLLKQYRMYYRYKEQHKNVGIVFVNVVTLIITCIIIMTILRIFYFITLNVFNNHNSGAEYIYDTYGINHWGDEYPVSMVWWKEFQWLEYLAYQMGDWFETR</sequence>
<evidence type="ECO:0000313" key="3">
    <source>
        <dbReference type="EMBL" id="EGV61815.1"/>
    </source>
</evidence>
<dbReference type="Proteomes" id="UP000000707">
    <property type="component" value="Unassembled WGS sequence"/>
</dbReference>
<keyword evidence="2" id="KW-1133">Transmembrane helix</keyword>
<dbReference type="HOGENOM" id="CLU_621148_0_0_1"/>
<keyword evidence="2" id="KW-0812">Transmembrane</keyword>
<dbReference type="eggNOG" id="ENOG502RQ02">
    <property type="taxonomic scope" value="Eukaryota"/>
</dbReference>
<dbReference type="KEGG" id="cten:18250425"/>
<evidence type="ECO:0000313" key="4">
    <source>
        <dbReference type="Proteomes" id="UP000000707"/>
    </source>
</evidence>
<organism evidence="4">
    <name type="scientific">Candida tenuis (strain ATCC 10573 / BCRC 21748 / CBS 615 / JCM 9827 / NBRC 10315 / NRRL Y-1498 / VKM Y-70)</name>
    <name type="common">Yeast</name>
    <name type="synonym">Yamadazyma tenuis</name>
    <dbReference type="NCBI Taxonomy" id="590646"/>
    <lineage>
        <taxon>Eukaryota</taxon>
        <taxon>Fungi</taxon>
        <taxon>Dikarya</taxon>
        <taxon>Ascomycota</taxon>
        <taxon>Saccharomycotina</taxon>
        <taxon>Pichiomycetes</taxon>
        <taxon>Debaryomycetaceae</taxon>
        <taxon>Yamadazyma</taxon>
    </lineage>
</organism>
<feature type="transmembrane region" description="Helical" evidence="2">
    <location>
        <begin position="307"/>
        <end position="334"/>
    </location>
</feature>
<dbReference type="RefSeq" id="XP_006687985.1">
    <property type="nucleotide sequence ID" value="XM_006687922.1"/>
</dbReference>
<protein>
    <submittedName>
        <fullName evidence="3">Uncharacterized protein</fullName>
    </submittedName>
</protein>
<dbReference type="Gene3D" id="1.10.287.1490">
    <property type="match status" value="1"/>
</dbReference>
<keyword evidence="2" id="KW-0472">Membrane</keyword>
<accession>G3B8Z7</accession>
<proteinExistence type="predicted"/>
<evidence type="ECO:0000256" key="1">
    <source>
        <dbReference type="SAM" id="Coils"/>
    </source>
</evidence>